<dbReference type="RefSeq" id="XP_026615873.1">
    <property type="nucleotide sequence ID" value="XM_026759289.1"/>
</dbReference>
<dbReference type="VEuPathDB" id="FungiDB:CDV56_105670"/>
<keyword evidence="5" id="KW-1185">Reference proteome</keyword>
<dbReference type="InterPro" id="IPR018531">
    <property type="entry name" value="DUF1993"/>
</dbReference>
<dbReference type="Pfam" id="PF00106">
    <property type="entry name" value="adh_short"/>
    <property type="match status" value="1"/>
</dbReference>
<dbReference type="Pfam" id="PF09351">
    <property type="entry name" value="DUF1993"/>
    <property type="match status" value="1"/>
</dbReference>
<evidence type="ECO:0000256" key="2">
    <source>
        <dbReference type="ARBA" id="ARBA00022857"/>
    </source>
</evidence>
<sequence length="339" mass="36680">MPPISGQSLLVIGGSSGIGAAVARLAAEQGVRVSIASSNPTRVANAVAKIKAQASTPDTHIRGFTIDLSLPDVEHRLERLLAETTADSRLDHIVVTAGRAAMLPIARTDREYMLGQAQLTLVVPALLAKLAPRFLKPSYTSSLVFCGGRLDLAPLRVNVVHPGATETEIWGPTPEQRRATREFFASTALLGKVGTPEEVAEASPGSLRILKVASEHPDVATFLESRLAPDMYPLLLQVRIATRHPVRLAEALTAGETWPELITRVKKTLEILAQVGPEEAEIPAAEFTMATGMPETLFHVYITYAILRSKGVDLGKKDVLIPFLPECVLNELPERRLFE</sequence>
<dbReference type="PANTHER" id="PTHR43477">
    <property type="entry name" value="DIHYDROANTICAPSIN 7-DEHYDROGENASE"/>
    <property type="match status" value="1"/>
</dbReference>
<evidence type="ECO:0000313" key="4">
    <source>
        <dbReference type="EMBL" id="RHZ59799.1"/>
    </source>
</evidence>
<comment type="caution">
    <text evidence="4">The sequence shown here is derived from an EMBL/GenBank/DDBJ whole genome shotgun (WGS) entry which is preliminary data.</text>
</comment>
<dbReference type="GeneID" id="38127644"/>
<dbReference type="InterPro" id="IPR051122">
    <property type="entry name" value="SDR_DHRS6-like"/>
</dbReference>
<dbReference type="Gene3D" id="3.40.50.720">
    <property type="entry name" value="NAD(P)-binding Rossmann-like Domain"/>
    <property type="match status" value="2"/>
</dbReference>
<name>A0A397HAN7_ASPTH</name>
<accession>A0A397HAN7</accession>
<dbReference type="SUPFAM" id="SSF51735">
    <property type="entry name" value="NAD(P)-binding Rossmann-fold domains"/>
    <property type="match status" value="1"/>
</dbReference>
<dbReference type="InterPro" id="IPR002347">
    <property type="entry name" value="SDR_fam"/>
</dbReference>
<reference evidence="4" key="1">
    <citation type="submission" date="2018-08" db="EMBL/GenBank/DDBJ databases">
        <title>Draft genome sequence of azole-resistant Aspergillus thermomutatus (Neosartorya pseudofischeri) strain HMR AF 39, isolated from a human nasal aspirate.</title>
        <authorList>
            <person name="Parent-Michaud M."/>
            <person name="Dufresne P.J."/>
            <person name="Fournier E."/>
            <person name="Martineau C."/>
            <person name="Moreira S."/>
            <person name="Perkins V."/>
            <person name="De Repentigny L."/>
            <person name="Dufresne S.F."/>
        </authorList>
    </citation>
    <scope>NUCLEOTIDE SEQUENCE [LARGE SCALE GENOMIC DNA]</scope>
    <source>
        <strain evidence="4">HMR AF 39</strain>
    </source>
</reference>
<dbReference type="CDD" id="cd05233">
    <property type="entry name" value="SDR_c"/>
    <property type="match status" value="1"/>
</dbReference>
<dbReference type="OrthoDB" id="294295at2759"/>
<dbReference type="InterPro" id="IPR034660">
    <property type="entry name" value="DinB/YfiT-like"/>
</dbReference>
<dbReference type="AlphaFoldDB" id="A0A397HAN7"/>
<dbReference type="Proteomes" id="UP000215305">
    <property type="component" value="Unassembled WGS sequence"/>
</dbReference>
<dbReference type="EMBL" id="NKHU02000057">
    <property type="protein sequence ID" value="RHZ59799.1"/>
    <property type="molecule type" value="Genomic_DNA"/>
</dbReference>
<proteinExistence type="inferred from homology"/>
<dbReference type="PANTHER" id="PTHR43477:SF1">
    <property type="entry name" value="DIHYDROANTICAPSIN 7-DEHYDROGENASE"/>
    <property type="match status" value="1"/>
</dbReference>
<protein>
    <submittedName>
        <fullName evidence="4">Uncharacterized protein</fullName>
    </submittedName>
</protein>
<organism evidence="4 5">
    <name type="scientific">Aspergillus thermomutatus</name>
    <name type="common">Neosartorya pseudofischeri</name>
    <dbReference type="NCBI Taxonomy" id="41047"/>
    <lineage>
        <taxon>Eukaryota</taxon>
        <taxon>Fungi</taxon>
        <taxon>Dikarya</taxon>
        <taxon>Ascomycota</taxon>
        <taxon>Pezizomycotina</taxon>
        <taxon>Eurotiomycetes</taxon>
        <taxon>Eurotiomycetidae</taxon>
        <taxon>Eurotiales</taxon>
        <taxon>Aspergillaceae</taxon>
        <taxon>Aspergillus</taxon>
        <taxon>Aspergillus subgen. Fumigati</taxon>
    </lineage>
</organism>
<comment type="similarity">
    <text evidence="1">Belongs to the short-chain dehydrogenases/reductases (SDR) family.</text>
</comment>
<dbReference type="InterPro" id="IPR036291">
    <property type="entry name" value="NAD(P)-bd_dom_sf"/>
</dbReference>
<evidence type="ECO:0000256" key="1">
    <source>
        <dbReference type="ARBA" id="ARBA00006484"/>
    </source>
</evidence>
<dbReference type="GO" id="GO:0016491">
    <property type="term" value="F:oxidoreductase activity"/>
    <property type="evidence" value="ECO:0007669"/>
    <property type="project" value="UniProtKB-KW"/>
</dbReference>
<gene>
    <name evidence="4" type="ORF">CDV56_105670</name>
</gene>
<dbReference type="PRINTS" id="PR00081">
    <property type="entry name" value="GDHRDH"/>
</dbReference>
<keyword evidence="2" id="KW-0521">NADP</keyword>
<keyword evidence="3" id="KW-0560">Oxidoreductase</keyword>
<dbReference type="Gene3D" id="1.20.120.450">
    <property type="entry name" value="dinb family like domain"/>
    <property type="match status" value="1"/>
</dbReference>
<evidence type="ECO:0000313" key="5">
    <source>
        <dbReference type="Proteomes" id="UP000215305"/>
    </source>
</evidence>
<dbReference type="SUPFAM" id="SSF109854">
    <property type="entry name" value="DinB/YfiT-like putative metalloenzymes"/>
    <property type="match status" value="1"/>
</dbReference>
<evidence type="ECO:0000256" key="3">
    <source>
        <dbReference type="ARBA" id="ARBA00023002"/>
    </source>
</evidence>